<dbReference type="FunFam" id="3.30.830.10:FF:000009">
    <property type="entry name" value="Presequence protease, mitochondrial"/>
    <property type="match status" value="1"/>
</dbReference>
<dbReference type="InterPro" id="IPR011765">
    <property type="entry name" value="Pept_M16_N"/>
</dbReference>
<dbReference type="FunFam" id="3.30.830.10:FF:000011">
    <property type="entry name" value="Presequence protease, mitochondrial"/>
    <property type="match status" value="1"/>
</dbReference>
<dbReference type="PANTHER" id="PTHR43016:SF13">
    <property type="entry name" value="PRESEQUENCE PROTEASE, MITOCHONDRIAL"/>
    <property type="match status" value="1"/>
</dbReference>
<gene>
    <name evidence="10" type="ordered locus">Dole_2871</name>
</gene>
<dbReference type="SMART" id="SM01264">
    <property type="entry name" value="M16C_associated"/>
    <property type="match status" value="1"/>
</dbReference>
<dbReference type="Pfam" id="PF00675">
    <property type="entry name" value="Peptidase_M16"/>
    <property type="match status" value="1"/>
</dbReference>
<dbReference type="OrthoDB" id="9762027at2"/>
<dbReference type="Pfam" id="PF08367">
    <property type="entry name" value="M16C_assoc"/>
    <property type="match status" value="1"/>
</dbReference>
<evidence type="ECO:0000256" key="5">
    <source>
        <dbReference type="ARBA" id="ARBA00022801"/>
    </source>
</evidence>
<protein>
    <submittedName>
        <fullName evidence="10">Peptidase M16C associated domain protein</fullName>
    </submittedName>
</protein>
<dbReference type="InterPro" id="IPR013578">
    <property type="entry name" value="Peptidase_M16C_assoc"/>
</dbReference>
<dbReference type="Proteomes" id="UP000008561">
    <property type="component" value="Chromosome"/>
</dbReference>
<dbReference type="InterPro" id="IPR001431">
    <property type="entry name" value="Pept_M16_Zn_BS"/>
</dbReference>
<dbReference type="InterPro" id="IPR055130">
    <property type="entry name" value="PreP_C"/>
</dbReference>
<keyword evidence="6" id="KW-0862">Zinc</keyword>
<accession>A8ZYE9</accession>
<keyword evidence="11" id="KW-1185">Reference proteome</keyword>
<dbReference type="HOGENOM" id="CLU_009165_1_0_7"/>
<keyword evidence="3" id="KW-0645">Protease</keyword>
<evidence type="ECO:0000256" key="2">
    <source>
        <dbReference type="ARBA" id="ARBA00007261"/>
    </source>
</evidence>
<evidence type="ECO:0000256" key="8">
    <source>
        <dbReference type="RuleBase" id="RU004447"/>
    </source>
</evidence>
<comment type="cofactor">
    <cofactor evidence="1">
        <name>Zn(2+)</name>
        <dbReference type="ChEBI" id="CHEBI:29105"/>
    </cofactor>
</comment>
<dbReference type="AlphaFoldDB" id="A8ZYE9"/>
<dbReference type="PROSITE" id="PS00143">
    <property type="entry name" value="INSULINASE"/>
    <property type="match status" value="1"/>
</dbReference>
<sequence>MTNGAGLDVGSRVSGYRVKQVIAFDDIQSLVYELVHEATGAQHLHIANADRENTFGVGFKTVPRDSTGVAHILEHTILCGSEKYPVRDPFFSMIRRSLNSFMNAFTASDWTLYPFASPNKKDFYNLADVYLDAVFFPLLTELAFKQEGHRLEVVKAAEGQGAPELAYKGVVYNEMKGAMSSPDQVMSRALTAALCPDTTYSNNSGGDPAVIPTLTWEQLRDFHRRHYHPSNAYFYTYGDIPLQEHLAYINDHALCRFSRIDPDTQVASQPRWQVPRQVAHAYPLAPDEDPAKKYQACVAWLMADVQESFDVFVLVLLEQVLLGNPGAPLYKALIDSGLGSALCDGTGYDPDMKDTLFACGLKDVGKDDAEAVEKIIVDTLTDVADRGIDPELVESAIHQIEFHRREISNTPYPYGIKLLLTLCGSWLHGTDPAEIIQLDPYLERLTGETGRGPFLENSIRRWFLNNPHRVRFTLEPDMEMGAREQAEEERELARVAASLSPEALDKIQQDARELDALQMTDEDLTVLPTLTLSDIDASVRTVAPVMAAEPLRCYDQPTSGILYYTSAVGIDRLSPDLLPLVPFFCAALPRMGTRRHDYVALERLIDMHTGGLGLSAQARTRYGETGECIPYISFSGKCLDRKIEQMFDLVRELLCDYSFADHQRLGQLVAEYRAHMESAVVHNGHRYAISLASRHVSFASHLSEMWHGIGQLQYFKSLTADLEGPALAAIADRLCLIGRNLFSKENLQVGLVGHGKGLDTASGLARAMVENLGAGAMPAEFRGQAIEHDTQPPREGWYTSTAVSFVASVFPTIRMDHEDAPVLAVISKLLRSTFLHREIREKGGAYGGFALYNPEDGRFCFASYRDPHIRATLEVYTRAVAYIQSGDYTDEEITESVLQVCSDIDKPDTPAEAATRDFYRKLVGVTDTCRQRFKEGVLTVTREKVRAVALRHFPTGQEHCGTVVISSEALLKKANTRLASPLALHHI</sequence>
<proteinExistence type="inferred from homology"/>
<evidence type="ECO:0000313" key="10">
    <source>
        <dbReference type="EMBL" id="ABW68674.1"/>
    </source>
</evidence>
<evidence type="ECO:0000256" key="7">
    <source>
        <dbReference type="ARBA" id="ARBA00023049"/>
    </source>
</evidence>
<dbReference type="GO" id="GO:0046872">
    <property type="term" value="F:metal ion binding"/>
    <property type="evidence" value="ECO:0007669"/>
    <property type="project" value="UniProtKB-KW"/>
</dbReference>
<dbReference type="SUPFAM" id="SSF63411">
    <property type="entry name" value="LuxS/MPP-like metallohydrolase"/>
    <property type="match status" value="4"/>
</dbReference>
<name>A8ZYE9_DESOH</name>
<evidence type="ECO:0000256" key="1">
    <source>
        <dbReference type="ARBA" id="ARBA00001947"/>
    </source>
</evidence>
<evidence type="ECO:0000256" key="6">
    <source>
        <dbReference type="ARBA" id="ARBA00022833"/>
    </source>
</evidence>
<dbReference type="Gene3D" id="3.30.830.10">
    <property type="entry name" value="Metalloenzyme, LuxS/M16 peptidase-like"/>
    <property type="match status" value="4"/>
</dbReference>
<dbReference type="GO" id="GO:0004222">
    <property type="term" value="F:metalloendopeptidase activity"/>
    <property type="evidence" value="ECO:0007669"/>
    <property type="project" value="InterPro"/>
</dbReference>
<evidence type="ECO:0000313" key="11">
    <source>
        <dbReference type="Proteomes" id="UP000008561"/>
    </source>
</evidence>
<reference evidence="10 11" key="1">
    <citation type="submission" date="2007-10" db="EMBL/GenBank/DDBJ databases">
        <title>Complete sequence of Desulfococcus oleovorans Hxd3.</title>
        <authorList>
            <consortium name="US DOE Joint Genome Institute"/>
            <person name="Copeland A."/>
            <person name="Lucas S."/>
            <person name="Lapidus A."/>
            <person name="Barry K."/>
            <person name="Glavina del Rio T."/>
            <person name="Dalin E."/>
            <person name="Tice H."/>
            <person name="Pitluck S."/>
            <person name="Kiss H."/>
            <person name="Brettin T."/>
            <person name="Bruce D."/>
            <person name="Detter J.C."/>
            <person name="Han C."/>
            <person name="Schmutz J."/>
            <person name="Larimer F."/>
            <person name="Land M."/>
            <person name="Hauser L."/>
            <person name="Kyrpides N."/>
            <person name="Kim E."/>
            <person name="Wawrik B."/>
            <person name="Richardson P."/>
        </authorList>
    </citation>
    <scope>NUCLEOTIDE SEQUENCE [LARGE SCALE GENOMIC DNA]</scope>
    <source>
        <strain evidence="11">DSM 6200 / JCM 39069 / Hxd3</strain>
    </source>
</reference>
<dbReference type="KEGG" id="dol:Dole_2871"/>
<dbReference type="Pfam" id="PF05193">
    <property type="entry name" value="Peptidase_M16_C"/>
    <property type="match status" value="1"/>
</dbReference>
<feature type="domain" description="Peptidase M16C associated" evidence="9">
    <location>
        <begin position="474"/>
        <end position="718"/>
    </location>
</feature>
<keyword evidence="7" id="KW-0482">Metalloprotease</keyword>
<organism evidence="10 11">
    <name type="scientific">Desulfosudis oleivorans (strain DSM 6200 / JCM 39069 / Hxd3)</name>
    <name type="common">Desulfococcus oleovorans</name>
    <dbReference type="NCBI Taxonomy" id="96561"/>
    <lineage>
        <taxon>Bacteria</taxon>
        <taxon>Pseudomonadati</taxon>
        <taxon>Thermodesulfobacteriota</taxon>
        <taxon>Desulfobacteria</taxon>
        <taxon>Desulfobacterales</taxon>
        <taxon>Desulfosudaceae</taxon>
        <taxon>Desulfosudis</taxon>
    </lineage>
</organism>
<evidence type="ECO:0000256" key="4">
    <source>
        <dbReference type="ARBA" id="ARBA00022723"/>
    </source>
</evidence>
<dbReference type="eggNOG" id="COG1026">
    <property type="taxonomic scope" value="Bacteria"/>
</dbReference>
<evidence type="ECO:0000256" key="3">
    <source>
        <dbReference type="ARBA" id="ARBA00022670"/>
    </source>
</evidence>
<evidence type="ECO:0000259" key="9">
    <source>
        <dbReference type="SMART" id="SM01264"/>
    </source>
</evidence>
<dbReference type="InterPro" id="IPR011249">
    <property type="entry name" value="Metalloenz_LuxS/M16"/>
</dbReference>
<dbReference type="Pfam" id="PF22516">
    <property type="entry name" value="PreP_C"/>
    <property type="match status" value="1"/>
</dbReference>
<dbReference type="PANTHER" id="PTHR43016">
    <property type="entry name" value="PRESEQUENCE PROTEASE"/>
    <property type="match status" value="1"/>
</dbReference>
<comment type="similarity">
    <text evidence="2 8">Belongs to the peptidase M16 family.</text>
</comment>
<keyword evidence="5" id="KW-0378">Hydrolase</keyword>
<dbReference type="GO" id="GO:0006508">
    <property type="term" value="P:proteolysis"/>
    <property type="evidence" value="ECO:0007669"/>
    <property type="project" value="UniProtKB-KW"/>
</dbReference>
<dbReference type="STRING" id="96561.Dole_2871"/>
<dbReference type="EMBL" id="CP000859">
    <property type="protein sequence ID" value="ABW68674.1"/>
    <property type="molecule type" value="Genomic_DNA"/>
</dbReference>
<keyword evidence="4" id="KW-0479">Metal-binding</keyword>
<dbReference type="InterPro" id="IPR007863">
    <property type="entry name" value="Peptidase_M16_C"/>
</dbReference>
<dbReference type="RefSeq" id="WP_012176285.1">
    <property type="nucleotide sequence ID" value="NC_009943.1"/>
</dbReference>